<keyword evidence="2 7" id="KW-0479">Metal-binding</keyword>
<organism evidence="9 10">
    <name type="scientific">Deinococcus roseus</name>
    <dbReference type="NCBI Taxonomy" id="392414"/>
    <lineage>
        <taxon>Bacteria</taxon>
        <taxon>Thermotogati</taxon>
        <taxon>Deinococcota</taxon>
        <taxon>Deinococci</taxon>
        <taxon>Deinococcales</taxon>
        <taxon>Deinococcaceae</taxon>
        <taxon>Deinococcus</taxon>
    </lineage>
</organism>
<feature type="binding site" evidence="7">
    <location>
        <position position="241"/>
    </location>
    <ligand>
        <name>Zn(2+)</name>
        <dbReference type="ChEBI" id="CHEBI:29105"/>
    </ligand>
</feature>
<keyword evidence="7" id="KW-0963">Cytoplasm</keyword>
<evidence type="ECO:0000313" key="10">
    <source>
        <dbReference type="Proteomes" id="UP000632222"/>
    </source>
</evidence>
<dbReference type="InterPro" id="IPR032466">
    <property type="entry name" value="Metal_Hydrolase"/>
</dbReference>
<dbReference type="Gene3D" id="3.20.20.140">
    <property type="entry name" value="Metal-dependent hydrolases"/>
    <property type="match status" value="1"/>
</dbReference>
<dbReference type="NCBIfam" id="TIGR01224">
    <property type="entry name" value="hutI"/>
    <property type="match status" value="1"/>
</dbReference>
<dbReference type="EMBL" id="BMOD01000002">
    <property type="protein sequence ID" value="GGJ25691.1"/>
    <property type="molecule type" value="Genomic_DNA"/>
</dbReference>
<feature type="domain" description="Amidohydrolase-related" evidence="8">
    <location>
        <begin position="66"/>
        <end position="399"/>
    </location>
</feature>
<sequence length="401" mass="42827">MKTLYIGITELATATGTELKKGASQKDIMVIRDAAMVVEGETLLWVGNRKDAPAADRTVDFRNRAVVPGLIDPHTHLIWSGSRLNDFEARVQGVSYEEILARGGGIHQTVRYTQASTAFEMVSLAVPRLNALVRSGATTIEVKTGYGLNHTTEMRMLEAIQDLQAFTPARIVPTLLIHLPPRDRDREGFLREVVEQWIPEVAQDQLASAVDVFVEQEAFSVSEAREILEAAKAHGLQTKLHADQFHALGGVELACELGSLSVDHLEASGEQQIQALAASNTVATVLPGVSLHLGLPAAPGRKIIDAGGAVAVGTDHNPGSSPIFSASLALALSVRLSGLTPAEALTAMTANAAHALGLSDTGRLEAGMKADFLVLDSHDWREISYRLGNAVSKVFISGKEA</sequence>
<feature type="binding site" evidence="7">
    <location>
        <position position="315"/>
    </location>
    <ligand>
        <name>Zn(2+)</name>
        <dbReference type="ChEBI" id="CHEBI:29105"/>
    </ligand>
</feature>
<evidence type="ECO:0000256" key="1">
    <source>
        <dbReference type="ARBA" id="ARBA00012864"/>
    </source>
</evidence>
<name>A0ABQ2CVS8_9DEIO</name>
<accession>A0ABQ2CVS8</accession>
<feature type="binding site" evidence="7">
    <location>
        <position position="244"/>
    </location>
    <ligand>
        <name>4-imidazolone-5-propanoate</name>
        <dbReference type="ChEBI" id="CHEBI:77893"/>
    </ligand>
</feature>
<comment type="subcellular location">
    <subcellularLocation>
        <location evidence="7">Cytoplasm</location>
    </subcellularLocation>
</comment>
<comment type="cofactor">
    <cofactor evidence="7">
        <name>Zn(2+)</name>
        <dbReference type="ChEBI" id="CHEBI:29105"/>
    </cofactor>
    <cofactor evidence="7">
        <name>Fe(3+)</name>
        <dbReference type="ChEBI" id="CHEBI:29034"/>
    </cofactor>
    <text evidence="7">Binds 1 zinc or iron ion per subunit.</text>
</comment>
<comment type="similarity">
    <text evidence="7">Belongs to the metallo-dependent hydrolases superfamily. HutI family.</text>
</comment>
<keyword evidence="6 7" id="KW-0408">Iron</keyword>
<feature type="binding site" evidence="7">
    <location>
        <position position="83"/>
    </location>
    <ligand>
        <name>4-imidazolone-5-propanoate</name>
        <dbReference type="ChEBI" id="CHEBI:77893"/>
    </ligand>
</feature>
<keyword evidence="3 7" id="KW-0378">Hydrolase</keyword>
<evidence type="ECO:0000256" key="5">
    <source>
        <dbReference type="ARBA" id="ARBA00022833"/>
    </source>
</evidence>
<feature type="binding site" evidence="7">
    <location>
        <position position="76"/>
    </location>
    <ligand>
        <name>Zn(2+)</name>
        <dbReference type="ChEBI" id="CHEBI:29105"/>
    </ligand>
</feature>
<gene>
    <name evidence="7 9" type="primary">hutI</name>
    <name evidence="9" type="ORF">GCM10008938_09770</name>
</gene>
<feature type="binding site" evidence="7">
    <location>
        <position position="319"/>
    </location>
    <ligand>
        <name>N-formimidoyl-L-glutamate</name>
        <dbReference type="ChEBI" id="CHEBI:58928"/>
    </ligand>
</feature>
<evidence type="ECO:0000256" key="4">
    <source>
        <dbReference type="ARBA" id="ARBA00022808"/>
    </source>
</evidence>
<dbReference type="RefSeq" id="WP_189000738.1">
    <property type="nucleotide sequence ID" value="NZ_BMOD01000002.1"/>
</dbReference>
<feature type="binding site" evidence="7">
    <location>
        <position position="146"/>
    </location>
    <ligand>
        <name>N-formimidoyl-L-glutamate</name>
        <dbReference type="ChEBI" id="CHEBI:58928"/>
    </ligand>
</feature>
<keyword evidence="5 7" id="KW-0862">Zinc</keyword>
<reference evidence="10" key="1">
    <citation type="journal article" date="2019" name="Int. J. Syst. Evol. Microbiol.">
        <title>The Global Catalogue of Microorganisms (GCM) 10K type strain sequencing project: providing services to taxonomists for standard genome sequencing and annotation.</title>
        <authorList>
            <consortium name="The Broad Institute Genomics Platform"/>
            <consortium name="The Broad Institute Genome Sequencing Center for Infectious Disease"/>
            <person name="Wu L."/>
            <person name="Ma J."/>
        </authorList>
    </citation>
    <scope>NUCLEOTIDE SEQUENCE [LARGE SCALE GENOMIC DNA]</scope>
    <source>
        <strain evidence="10">JCM 14370</strain>
    </source>
</reference>
<dbReference type="Gene3D" id="2.30.40.10">
    <property type="entry name" value="Urease, subunit C, domain 1"/>
    <property type="match status" value="1"/>
</dbReference>
<feature type="binding site" evidence="7">
    <location>
        <position position="76"/>
    </location>
    <ligand>
        <name>Fe(3+)</name>
        <dbReference type="ChEBI" id="CHEBI:29034"/>
    </ligand>
</feature>
<feature type="binding site" evidence="7">
    <location>
        <position position="320"/>
    </location>
    <ligand>
        <name>4-imidazolone-5-propanoate</name>
        <dbReference type="ChEBI" id="CHEBI:77893"/>
    </ligand>
</feature>
<feature type="binding site" evidence="7">
    <location>
        <position position="178"/>
    </location>
    <ligand>
        <name>4-imidazolone-5-propanoate</name>
        <dbReference type="ChEBI" id="CHEBI:77893"/>
    </ligand>
</feature>
<evidence type="ECO:0000256" key="3">
    <source>
        <dbReference type="ARBA" id="ARBA00022801"/>
    </source>
</evidence>
<proteinExistence type="inferred from homology"/>
<dbReference type="SUPFAM" id="SSF51556">
    <property type="entry name" value="Metallo-dependent hydrolases"/>
    <property type="match status" value="1"/>
</dbReference>
<protein>
    <recommendedName>
        <fullName evidence="1 7">Imidazolonepropionase</fullName>
        <ecNumber evidence="1 7">3.5.2.7</ecNumber>
    </recommendedName>
    <alternativeName>
        <fullName evidence="7">Imidazolone-5-propionate hydrolase</fullName>
    </alternativeName>
</protein>
<feature type="binding site" evidence="7">
    <location>
        <position position="317"/>
    </location>
    <ligand>
        <name>N-formimidoyl-L-glutamate</name>
        <dbReference type="ChEBI" id="CHEBI:58928"/>
    </ligand>
</feature>
<comment type="catalytic activity">
    <reaction evidence="7">
        <text>4-imidazolone-5-propanoate + H2O = N-formimidoyl-L-glutamate</text>
        <dbReference type="Rhea" id="RHEA:23660"/>
        <dbReference type="ChEBI" id="CHEBI:15377"/>
        <dbReference type="ChEBI" id="CHEBI:58928"/>
        <dbReference type="ChEBI" id="CHEBI:77893"/>
        <dbReference type="EC" id="3.5.2.7"/>
    </reaction>
</comment>
<dbReference type="HAMAP" id="MF_00372">
    <property type="entry name" value="HutI"/>
    <property type="match status" value="1"/>
</dbReference>
<feature type="binding site" evidence="7">
    <location>
        <position position="74"/>
    </location>
    <ligand>
        <name>Zn(2+)</name>
        <dbReference type="ChEBI" id="CHEBI:29105"/>
    </ligand>
</feature>
<dbReference type="EC" id="3.5.2.7" evidence="1 7"/>
<dbReference type="Proteomes" id="UP000632222">
    <property type="component" value="Unassembled WGS sequence"/>
</dbReference>
<feature type="binding site" evidence="7">
    <location>
        <position position="146"/>
    </location>
    <ligand>
        <name>4-imidazolone-5-propanoate</name>
        <dbReference type="ChEBI" id="CHEBI:77893"/>
    </ligand>
</feature>
<comment type="function">
    <text evidence="7">Catalyzes the hydrolytic cleavage of the carbon-nitrogen bond in imidazolone-5-propanoate to yield N-formimidoyl-L-glutamate. It is the third step in the universal histidine degradation pathway.</text>
</comment>
<dbReference type="SUPFAM" id="SSF51338">
    <property type="entry name" value="Composite domain of metallo-dependent hydrolases"/>
    <property type="match status" value="1"/>
</dbReference>
<dbReference type="InterPro" id="IPR006680">
    <property type="entry name" value="Amidohydro-rel"/>
</dbReference>
<evidence type="ECO:0000256" key="7">
    <source>
        <dbReference type="HAMAP-Rule" id="MF_00372"/>
    </source>
</evidence>
<feature type="binding site" evidence="7">
    <location>
        <position position="241"/>
    </location>
    <ligand>
        <name>Fe(3+)</name>
        <dbReference type="ChEBI" id="CHEBI:29034"/>
    </ligand>
</feature>
<dbReference type="InterPro" id="IPR005920">
    <property type="entry name" value="HutI"/>
</dbReference>
<dbReference type="PANTHER" id="PTHR42752">
    <property type="entry name" value="IMIDAZOLONEPROPIONASE"/>
    <property type="match status" value="1"/>
</dbReference>
<evidence type="ECO:0000313" key="9">
    <source>
        <dbReference type="EMBL" id="GGJ25691.1"/>
    </source>
</evidence>
<keyword evidence="10" id="KW-1185">Reference proteome</keyword>
<dbReference type="PANTHER" id="PTHR42752:SF1">
    <property type="entry name" value="IMIDAZOLONEPROPIONASE-RELATED"/>
    <property type="match status" value="1"/>
</dbReference>
<dbReference type="Pfam" id="PF01979">
    <property type="entry name" value="Amidohydro_1"/>
    <property type="match status" value="1"/>
</dbReference>
<comment type="pathway">
    <text evidence="7">Amino-acid degradation; L-histidine degradation into L-glutamate; N-formimidoyl-L-glutamate from L-histidine: step 3/3.</text>
</comment>
<evidence type="ECO:0000256" key="2">
    <source>
        <dbReference type="ARBA" id="ARBA00022723"/>
    </source>
</evidence>
<feature type="binding site" evidence="7">
    <location>
        <position position="315"/>
    </location>
    <ligand>
        <name>Fe(3+)</name>
        <dbReference type="ChEBI" id="CHEBI:29034"/>
    </ligand>
</feature>
<evidence type="ECO:0000256" key="6">
    <source>
        <dbReference type="ARBA" id="ARBA00023004"/>
    </source>
</evidence>
<keyword evidence="4 7" id="KW-0369">Histidine metabolism</keyword>
<evidence type="ECO:0000259" key="8">
    <source>
        <dbReference type="Pfam" id="PF01979"/>
    </source>
</evidence>
<comment type="caution">
    <text evidence="9">The sequence shown here is derived from an EMBL/GenBank/DDBJ whole genome shotgun (WGS) entry which is preliminary data.</text>
</comment>
<feature type="binding site" evidence="7">
    <location>
        <position position="74"/>
    </location>
    <ligand>
        <name>Fe(3+)</name>
        <dbReference type="ChEBI" id="CHEBI:29034"/>
    </ligand>
</feature>
<dbReference type="InterPro" id="IPR011059">
    <property type="entry name" value="Metal-dep_hydrolase_composite"/>
</dbReference>